<evidence type="ECO:0000313" key="2">
    <source>
        <dbReference type="Proteomes" id="UP000292235"/>
    </source>
</evidence>
<evidence type="ECO:0000313" key="1">
    <source>
        <dbReference type="EMBL" id="QBI53437.1"/>
    </source>
</evidence>
<name>A0A4P6Q406_9ACTN</name>
<protein>
    <submittedName>
        <fullName evidence="1">Uncharacterized protein</fullName>
    </submittedName>
</protein>
<gene>
    <name evidence="1" type="ORF">EKD16_08215</name>
</gene>
<sequence>MARIQVLTLPMVHVGESTEEPFALIVDQLAETENRQRSVGCGARTALLTDDTVDVAV</sequence>
<reference evidence="1 2" key="1">
    <citation type="submission" date="2019-02" db="EMBL/GenBank/DDBJ databases">
        <authorList>
            <person name="Khodamoradi S."/>
            <person name="Hahnke R.L."/>
            <person name="Kaempfer P."/>
            <person name="Schumann P."/>
            <person name="Rohde M."/>
            <person name="Steinert M."/>
            <person name="Luzhetskyy A."/>
            <person name="Wink J."/>
            <person name="Ruckert C."/>
        </authorList>
    </citation>
    <scope>NUCLEOTIDE SEQUENCE [LARGE SCALE GENOMIC DNA]</scope>
    <source>
        <strain evidence="1 2">M2</strain>
    </source>
</reference>
<proteinExistence type="predicted"/>
<dbReference type="RefSeq" id="WP_165498520.1">
    <property type="nucleotide sequence ID" value="NZ_CP036455.1"/>
</dbReference>
<dbReference type="KEGG" id="strr:EKD16_08215"/>
<keyword evidence="2" id="KW-1185">Reference proteome</keyword>
<dbReference type="EMBL" id="CP036455">
    <property type="protein sequence ID" value="QBI53437.1"/>
    <property type="molecule type" value="Genomic_DNA"/>
</dbReference>
<organism evidence="1 2">
    <name type="scientific">Streptomonospora litoralis</name>
    <dbReference type="NCBI Taxonomy" id="2498135"/>
    <lineage>
        <taxon>Bacteria</taxon>
        <taxon>Bacillati</taxon>
        <taxon>Actinomycetota</taxon>
        <taxon>Actinomycetes</taxon>
        <taxon>Streptosporangiales</taxon>
        <taxon>Nocardiopsidaceae</taxon>
        <taxon>Streptomonospora</taxon>
    </lineage>
</organism>
<accession>A0A4P6Q406</accession>
<dbReference type="AlphaFoldDB" id="A0A4P6Q406"/>
<dbReference type="Proteomes" id="UP000292235">
    <property type="component" value="Chromosome"/>
</dbReference>